<comment type="caution">
    <text evidence="3">The sequence shown here is derived from an EMBL/GenBank/DDBJ whole genome shotgun (WGS) entry which is preliminary data.</text>
</comment>
<dbReference type="Proteomes" id="UP000663851">
    <property type="component" value="Unassembled WGS sequence"/>
</dbReference>
<evidence type="ECO:0000256" key="1">
    <source>
        <dbReference type="SAM" id="SignalP"/>
    </source>
</evidence>
<feature type="chain" id="PRO_5036237258" evidence="1">
    <location>
        <begin position="22"/>
        <end position="143"/>
    </location>
</feature>
<evidence type="ECO:0000313" key="2">
    <source>
        <dbReference type="EMBL" id="CAF3546131.1"/>
    </source>
</evidence>
<feature type="signal peptide" evidence="1">
    <location>
        <begin position="1"/>
        <end position="21"/>
    </location>
</feature>
<evidence type="ECO:0000313" key="4">
    <source>
        <dbReference type="Proteomes" id="UP000663851"/>
    </source>
</evidence>
<proteinExistence type="predicted"/>
<keyword evidence="1" id="KW-0732">Signal</keyword>
<dbReference type="AlphaFoldDB" id="A0A820S9H7"/>
<dbReference type="EMBL" id="CAJNYD010003839">
    <property type="protein sequence ID" value="CAF3546131.1"/>
    <property type="molecule type" value="Genomic_DNA"/>
</dbReference>
<accession>A0A820S9H7</accession>
<name>A0A820S9H7_9BILA</name>
<gene>
    <name evidence="3" type="ORF">HFQ381_LOCUS24155</name>
    <name evidence="2" type="ORF">LUA448_LOCUS27716</name>
</gene>
<dbReference type="Proteomes" id="UP000663833">
    <property type="component" value="Unassembled WGS sequence"/>
</dbReference>
<evidence type="ECO:0000313" key="3">
    <source>
        <dbReference type="EMBL" id="CAF4454599.1"/>
    </source>
</evidence>
<sequence length="143" mass="15770">MLSKTIYTAIFVLLAVVAIIAKKHPIEIVNSGSTNTPGYRVEIEHNGNVHYYIAPRRVGIISLNGGTNGTAKLSRKTTKDLYHHIKQCEPFNKLTIETCLKSVSFGFSLKLIYNGQTTPDLTCPTNNTHLENLAKVVNSVISE</sequence>
<protein>
    <submittedName>
        <fullName evidence="3">Uncharacterized protein</fullName>
    </submittedName>
</protein>
<reference evidence="3" key="1">
    <citation type="submission" date="2021-02" db="EMBL/GenBank/DDBJ databases">
        <authorList>
            <person name="Nowell W R."/>
        </authorList>
    </citation>
    <scope>NUCLEOTIDE SEQUENCE</scope>
</reference>
<organism evidence="3 4">
    <name type="scientific">Rotaria socialis</name>
    <dbReference type="NCBI Taxonomy" id="392032"/>
    <lineage>
        <taxon>Eukaryota</taxon>
        <taxon>Metazoa</taxon>
        <taxon>Spiralia</taxon>
        <taxon>Gnathifera</taxon>
        <taxon>Rotifera</taxon>
        <taxon>Eurotatoria</taxon>
        <taxon>Bdelloidea</taxon>
        <taxon>Philodinida</taxon>
        <taxon>Philodinidae</taxon>
        <taxon>Rotaria</taxon>
    </lineage>
</organism>
<dbReference type="EMBL" id="CAJOBO010002506">
    <property type="protein sequence ID" value="CAF4454599.1"/>
    <property type="molecule type" value="Genomic_DNA"/>
</dbReference>